<dbReference type="Gene3D" id="3.20.20.140">
    <property type="entry name" value="Metal-dependent hydrolases"/>
    <property type="match status" value="1"/>
</dbReference>
<organism evidence="2">
    <name type="scientific">Ignavibacterium album</name>
    <dbReference type="NCBI Taxonomy" id="591197"/>
    <lineage>
        <taxon>Bacteria</taxon>
        <taxon>Pseudomonadati</taxon>
        <taxon>Ignavibacteriota</taxon>
        <taxon>Ignavibacteria</taxon>
        <taxon>Ignavibacteriales</taxon>
        <taxon>Ignavibacteriaceae</taxon>
        <taxon>Ignavibacterium</taxon>
    </lineage>
</organism>
<dbReference type="SUPFAM" id="SSF89550">
    <property type="entry name" value="PHP domain-like"/>
    <property type="match status" value="1"/>
</dbReference>
<protein>
    <submittedName>
        <fullName evidence="2">DNA polymerase III subunit alpha</fullName>
    </submittedName>
</protein>
<gene>
    <name evidence="2" type="ORF">ENS31_06100</name>
</gene>
<feature type="domain" description="Polymerase/histidinol phosphatase N-terminal" evidence="1">
    <location>
        <begin position="2"/>
        <end position="69"/>
    </location>
</feature>
<dbReference type="PANTHER" id="PTHR32294">
    <property type="entry name" value="DNA POLYMERASE III SUBUNIT ALPHA"/>
    <property type="match status" value="1"/>
</dbReference>
<dbReference type="InterPro" id="IPR004805">
    <property type="entry name" value="DnaE2/DnaE/PolC"/>
</dbReference>
<dbReference type="InterPro" id="IPR016195">
    <property type="entry name" value="Pol/histidinol_Pase-like"/>
</dbReference>
<comment type="caution">
    <text evidence="2">The sequence shown here is derived from an EMBL/GenBank/DDBJ whole genome shotgun (WGS) entry which is preliminary data.</text>
</comment>
<name>A0A7V2ZJG5_9BACT</name>
<dbReference type="InterPro" id="IPR011708">
    <property type="entry name" value="DNA_pol3_alpha_NTPase_dom"/>
</dbReference>
<dbReference type="GO" id="GO:0006260">
    <property type="term" value="P:DNA replication"/>
    <property type="evidence" value="ECO:0007669"/>
    <property type="project" value="InterPro"/>
</dbReference>
<dbReference type="RefSeq" id="WP_304142788.1">
    <property type="nucleotide sequence ID" value="NZ_JAOAIE010000014.1"/>
</dbReference>
<dbReference type="InterPro" id="IPR003141">
    <property type="entry name" value="Pol/His_phosphatase_N"/>
</dbReference>
<dbReference type="GO" id="GO:0008408">
    <property type="term" value="F:3'-5' exonuclease activity"/>
    <property type="evidence" value="ECO:0007669"/>
    <property type="project" value="InterPro"/>
</dbReference>
<reference evidence="2" key="1">
    <citation type="journal article" date="2020" name="mSystems">
        <title>Genome- and Community-Level Interaction Insights into Carbon Utilization and Element Cycling Functions of Hydrothermarchaeota in Hydrothermal Sediment.</title>
        <authorList>
            <person name="Zhou Z."/>
            <person name="Liu Y."/>
            <person name="Xu W."/>
            <person name="Pan J."/>
            <person name="Luo Z.H."/>
            <person name="Li M."/>
        </authorList>
    </citation>
    <scope>NUCLEOTIDE SEQUENCE [LARGE SCALE GENOMIC DNA]</scope>
    <source>
        <strain evidence="2">SpSt-479</strain>
    </source>
</reference>
<dbReference type="EMBL" id="DSUJ01000008">
    <property type="protein sequence ID" value="HFI91092.1"/>
    <property type="molecule type" value="Genomic_DNA"/>
</dbReference>
<evidence type="ECO:0000313" key="2">
    <source>
        <dbReference type="EMBL" id="HFI91092.1"/>
    </source>
</evidence>
<dbReference type="Pfam" id="PF07733">
    <property type="entry name" value="DNA_pol3_alpha"/>
    <property type="match status" value="1"/>
</dbReference>
<dbReference type="SMART" id="SM00481">
    <property type="entry name" value="POLIIIAc"/>
    <property type="match status" value="1"/>
</dbReference>
<accession>A0A7V2ZJG5</accession>
<sequence length="532" mass="61579">MFPLHVHSYYSLLTATSSIDDLLAQAKEYKLNNLALTDTNGMYGLIKFFNRAKELNINPLLGTLITESDLDNRYAIFIAKNRYGYQELCKLITARKLNQDFYLQKFLKEFHPDLIIITPEQEFLNSINPKNNCFGEIILTKRLSNKSKSLVNFATQKGIKVIASNPVYFLKQDDFNIHKLLRAIYKNTTIDNLTEDELVDKEFYFKSTDELKKIFNSFKDILVSTEEIANQCIFELKSKNFDFPTYPNAYPDSYTFFHKIVYDGFEKKYPNATQSQKDRLQYEIDVIASLNFIDYFLIVWDIVQEAKRRGMLYIGRGSAANSMVAYCLELTQVEPLSNNLFFERFLNRARSNPPDVDIDFSWKERDEMIKYVFEKYGYENVAMISTHVTFRARSAFRETAKAFGISESEISDYSRKIPWTNAKNLPNLSSLFPESKSLDFQKEPWKTIVNLASQIANFPRYLSIHPGGIVITPSKITDYCALEYAKNKGLGLIITQPDMYSIEDLGLIKIDLLSQRSLGVLRDTMKSIKKKS</sequence>
<evidence type="ECO:0000259" key="1">
    <source>
        <dbReference type="SMART" id="SM00481"/>
    </source>
</evidence>
<dbReference type="Pfam" id="PF02811">
    <property type="entry name" value="PHP"/>
    <property type="match status" value="1"/>
</dbReference>
<dbReference type="AlphaFoldDB" id="A0A7V2ZJG5"/>
<proteinExistence type="predicted"/>
<dbReference type="InterPro" id="IPR004013">
    <property type="entry name" value="PHP_dom"/>
</dbReference>